<dbReference type="InterPro" id="IPR000983">
    <property type="entry name" value="Bac_GSPG_pilin"/>
</dbReference>
<organism evidence="2 3">
    <name type="scientific">Capsulimonas corticalis</name>
    <dbReference type="NCBI Taxonomy" id="2219043"/>
    <lineage>
        <taxon>Bacteria</taxon>
        <taxon>Bacillati</taxon>
        <taxon>Armatimonadota</taxon>
        <taxon>Armatimonadia</taxon>
        <taxon>Capsulimonadales</taxon>
        <taxon>Capsulimonadaceae</taxon>
        <taxon>Capsulimonas</taxon>
    </lineage>
</organism>
<dbReference type="Gene3D" id="3.30.700.10">
    <property type="entry name" value="Glycoprotein, Type 4 Pilin"/>
    <property type="match status" value="1"/>
</dbReference>
<dbReference type="PRINTS" id="PR00813">
    <property type="entry name" value="BCTERIALGSPG"/>
</dbReference>
<protein>
    <submittedName>
        <fullName evidence="2">Uncharacterized protein</fullName>
    </submittedName>
</protein>
<dbReference type="OrthoDB" id="289947at2"/>
<dbReference type="PANTHER" id="PTHR30093">
    <property type="entry name" value="GENERAL SECRETION PATHWAY PROTEIN G"/>
    <property type="match status" value="1"/>
</dbReference>
<name>A0A402D2Y7_9BACT</name>
<dbReference type="EMBL" id="AP025739">
    <property type="protein sequence ID" value="BDI28354.1"/>
    <property type="molecule type" value="Genomic_DNA"/>
</dbReference>
<dbReference type="InterPro" id="IPR011453">
    <property type="entry name" value="DUF1559"/>
</dbReference>
<dbReference type="PROSITE" id="PS00409">
    <property type="entry name" value="PROKAR_NTER_METHYL"/>
    <property type="match status" value="1"/>
</dbReference>
<reference evidence="2 3" key="1">
    <citation type="journal article" date="2019" name="Int. J. Syst. Evol. Microbiol.">
        <title>Capsulimonas corticalis gen. nov., sp. nov., an aerobic capsulated bacterium, of a novel bacterial order, Capsulimonadales ord. nov., of the class Armatimonadia of the phylum Armatimonadetes.</title>
        <authorList>
            <person name="Li J."/>
            <person name="Kudo C."/>
            <person name="Tonouchi A."/>
        </authorList>
    </citation>
    <scope>NUCLEOTIDE SEQUENCE [LARGE SCALE GENOMIC DNA]</scope>
    <source>
        <strain evidence="2 3">AX-7</strain>
    </source>
</reference>
<dbReference type="Pfam" id="PF07596">
    <property type="entry name" value="SBP_bac_10"/>
    <property type="match status" value="1"/>
</dbReference>
<dbReference type="InterPro" id="IPR012902">
    <property type="entry name" value="N_methyl_site"/>
</dbReference>
<dbReference type="Pfam" id="PF07963">
    <property type="entry name" value="N_methyl"/>
    <property type="match status" value="1"/>
</dbReference>
<dbReference type="GO" id="GO:0015627">
    <property type="term" value="C:type II protein secretion system complex"/>
    <property type="evidence" value="ECO:0007669"/>
    <property type="project" value="InterPro"/>
</dbReference>
<sequence>MQSNVQSKRGFTLIELLVVIAIIAILAAILFPVFAKAREKARQISCASNLKQLGLGMMQYIQDNDERFPTGWMGQSTDINAGKIQYWPYAIYPYVKSAGVYKCPDDSQNHACSYLINSNGINSSDGTPGSIAQIDMPAQLILLAEGSVGTGGDWDATNATTGHGLNTDYTIAGGSDRISNPSAGLPRHTQRMNIAFIDGHVKISPVMPAVVNGNYTPVKNALPYTTWIDTRGGGWW</sequence>
<dbReference type="GO" id="GO:0015628">
    <property type="term" value="P:protein secretion by the type II secretion system"/>
    <property type="evidence" value="ECO:0007669"/>
    <property type="project" value="InterPro"/>
</dbReference>
<dbReference type="SUPFAM" id="SSF54523">
    <property type="entry name" value="Pili subunits"/>
    <property type="match status" value="1"/>
</dbReference>
<proteinExistence type="predicted"/>
<dbReference type="NCBIfam" id="TIGR02532">
    <property type="entry name" value="IV_pilin_GFxxxE"/>
    <property type="match status" value="1"/>
</dbReference>
<dbReference type="RefSeq" id="WP_119323899.1">
    <property type="nucleotide sequence ID" value="NZ_AP025739.1"/>
</dbReference>
<keyword evidence="3" id="KW-1185">Reference proteome</keyword>
<gene>
    <name evidence="2" type="ORF">CCAX7_004050</name>
</gene>
<accession>A0A402D2Y7</accession>
<dbReference type="KEGG" id="ccot:CCAX7_004050"/>
<keyword evidence="1" id="KW-0488">Methylation</keyword>
<dbReference type="Proteomes" id="UP000287394">
    <property type="component" value="Chromosome"/>
</dbReference>
<dbReference type="AlphaFoldDB" id="A0A402D2Y7"/>
<evidence type="ECO:0000313" key="3">
    <source>
        <dbReference type="Proteomes" id="UP000287394"/>
    </source>
</evidence>
<evidence type="ECO:0000256" key="1">
    <source>
        <dbReference type="ARBA" id="ARBA00022481"/>
    </source>
</evidence>
<dbReference type="InterPro" id="IPR045584">
    <property type="entry name" value="Pilin-like"/>
</dbReference>
<evidence type="ECO:0000313" key="2">
    <source>
        <dbReference type="EMBL" id="BDI28354.1"/>
    </source>
</evidence>